<organism evidence="3 4">
    <name type="scientific">Youngiibacter multivorans</name>
    <dbReference type="NCBI Taxonomy" id="937251"/>
    <lineage>
        <taxon>Bacteria</taxon>
        <taxon>Bacillati</taxon>
        <taxon>Bacillota</taxon>
        <taxon>Clostridia</taxon>
        <taxon>Eubacteriales</taxon>
        <taxon>Clostridiaceae</taxon>
        <taxon>Youngiibacter</taxon>
    </lineage>
</organism>
<gene>
    <name evidence="3" type="ORF">J2Z34_000849</name>
</gene>
<dbReference type="SMART" id="SM00635">
    <property type="entry name" value="BID_2"/>
    <property type="match status" value="2"/>
</dbReference>
<dbReference type="Pfam" id="PF02368">
    <property type="entry name" value="Big_2"/>
    <property type="match status" value="1"/>
</dbReference>
<dbReference type="InterPro" id="IPR003343">
    <property type="entry name" value="Big_2"/>
</dbReference>
<keyword evidence="1" id="KW-0812">Transmembrane</keyword>
<evidence type="ECO:0000313" key="3">
    <source>
        <dbReference type="EMBL" id="MBP1918377.1"/>
    </source>
</evidence>
<sequence length="682" mass="73881">MSIFSSKTHRRFNVLNIFVLVVVFMITAMFPGSALKSANAAGGGLTVEITVDGIPDETEASVTFLKIIEDIPYEITKQTKDHVVTFTTTFGGDCTVTGGSIPGYNPPDSITIPLVKIKGQFVIRRTLTYVADTIKVDSIVVSPSALKILKGFSEILTADVFPVNASVQTVIWTSIDENVATVAGGVVSGINMGSTTVTATITDGPSYSDSCDISVFEITDFLAITTIPASPGDIIQLPATVDALTTSDGTNSYEWYDIPVLLWSCTDGTIAGNTVTFNSIGTFQLNGSIIGTDILAKITVNVTGTSIIQPTAVTLSPSAITEIHPTDLYPTVLTIASVTPADADLSDIYWFSTEPTIATVVKTGLLTADVKAVSNGYAAVQVYRNDGQFLGSCPVTVTTDETLTDPLYIQATDINGVALDQFPDKDSIYITCYNLDTHPGPYAIRVSEKSSDPILGENLIDENNDFVIGPDDSTVRFKLAEYVDFEPSTSFSKSNFVSMSLSNDFPTGDYEDGTAQTLTDNFKVTSPVPTGYIDVDIRQLDQFDNVSTILHPSIIGTDVILGREIKDQTVLETTYEDYLNPAWYEGAPPEIPKYTDEAKLIGYVKDTDNDGDYEVDWLDPKEPLKIGGYVLLIEIPGVSGGYFETNLNIDDPFNEEELVKEVHISRESIVYKMIIMNFEQTP</sequence>
<protein>
    <submittedName>
        <fullName evidence="3">Uncharacterized protein YjdB</fullName>
    </submittedName>
</protein>
<evidence type="ECO:0000256" key="1">
    <source>
        <dbReference type="SAM" id="Phobius"/>
    </source>
</evidence>
<reference evidence="3 4" key="1">
    <citation type="submission" date="2021-03" db="EMBL/GenBank/DDBJ databases">
        <title>Genomic Encyclopedia of Type Strains, Phase IV (KMG-IV): sequencing the most valuable type-strain genomes for metagenomic binning, comparative biology and taxonomic classification.</title>
        <authorList>
            <person name="Goeker M."/>
        </authorList>
    </citation>
    <scope>NUCLEOTIDE SEQUENCE [LARGE SCALE GENOMIC DNA]</scope>
    <source>
        <strain evidence="3 4">DSM 6139</strain>
    </source>
</reference>
<accession>A0ABS4G1K3</accession>
<dbReference type="Proteomes" id="UP001519271">
    <property type="component" value="Unassembled WGS sequence"/>
</dbReference>
<keyword evidence="1" id="KW-1133">Transmembrane helix</keyword>
<feature type="transmembrane region" description="Helical" evidence="1">
    <location>
        <begin position="12"/>
        <end position="30"/>
    </location>
</feature>
<proteinExistence type="predicted"/>
<dbReference type="RefSeq" id="WP_209458613.1">
    <property type="nucleotide sequence ID" value="NZ_JAGGKC010000005.1"/>
</dbReference>
<evidence type="ECO:0000259" key="2">
    <source>
        <dbReference type="SMART" id="SM00635"/>
    </source>
</evidence>
<feature type="domain" description="BIG2" evidence="2">
    <location>
        <begin position="135"/>
        <end position="211"/>
    </location>
</feature>
<name>A0ABS4G1K3_9CLOT</name>
<evidence type="ECO:0000313" key="4">
    <source>
        <dbReference type="Proteomes" id="UP001519271"/>
    </source>
</evidence>
<comment type="caution">
    <text evidence="3">The sequence shown here is derived from an EMBL/GenBank/DDBJ whole genome shotgun (WGS) entry which is preliminary data.</text>
</comment>
<keyword evidence="4" id="KW-1185">Reference proteome</keyword>
<dbReference type="EMBL" id="JAGGKC010000005">
    <property type="protein sequence ID" value="MBP1918377.1"/>
    <property type="molecule type" value="Genomic_DNA"/>
</dbReference>
<feature type="domain" description="BIG2" evidence="2">
    <location>
        <begin position="309"/>
        <end position="394"/>
    </location>
</feature>
<dbReference type="Gene3D" id="2.60.40.1080">
    <property type="match status" value="2"/>
</dbReference>
<dbReference type="SUPFAM" id="SSF49373">
    <property type="entry name" value="Invasin/intimin cell-adhesion fragments"/>
    <property type="match status" value="2"/>
</dbReference>
<dbReference type="InterPro" id="IPR008964">
    <property type="entry name" value="Invasin/intimin_cell_adhesion"/>
</dbReference>
<keyword evidence="1" id="KW-0472">Membrane</keyword>